<dbReference type="InterPro" id="IPR016181">
    <property type="entry name" value="Acyl_CoA_acyltransferase"/>
</dbReference>
<keyword evidence="2" id="KW-0808">Transferase</keyword>
<gene>
    <name evidence="2" type="ORF">G7082_14280</name>
</gene>
<proteinExistence type="predicted"/>
<dbReference type="Gene3D" id="3.40.630.30">
    <property type="match status" value="1"/>
</dbReference>
<dbReference type="RefSeq" id="WP_166035869.1">
    <property type="nucleotide sequence ID" value="NZ_CP049887.1"/>
</dbReference>
<sequence length="156" mass="18607">MLKLERAIQKDIVQIHTIQKGAFKKLYEKFQDKESPYNETEMILLEKFQRPNNYFYLIKQQQDVIGFIRVVTNREETEAKFSPIAILPKFDGLGYGTKVIGLIENEFPKVKEWCIATIFQEEKLLHFYKKLGYERVDELIRLQDNMDIVILKKKML</sequence>
<evidence type="ECO:0000259" key="1">
    <source>
        <dbReference type="PROSITE" id="PS51186"/>
    </source>
</evidence>
<dbReference type="AlphaFoldDB" id="A0A6G8AX01"/>
<dbReference type="Proteomes" id="UP000501747">
    <property type="component" value="Chromosome"/>
</dbReference>
<evidence type="ECO:0000313" key="3">
    <source>
        <dbReference type="Proteomes" id="UP000501747"/>
    </source>
</evidence>
<dbReference type="KEGG" id="vhy:G7082_14280"/>
<dbReference type="Pfam" id="PF00583">
    <property type="entry name" value="Acetyltransf_1"/>
    <property type="match status" value="1"/>
</dbReference>
<dbReference type="EMBL" id="CP049887">
    <property type="protein sequence ID" value="QIL49584.1"/>
    <property type="molecule type" value="Genomic_DNA"/>
</dbReference>
<evidence type="ECO:0000313" key="2">
    <source>
        <dbReference type="EMBL" id="QIL49584.1"/>
    </source>
</evidence>
<dbReference type="PROSITE" id="PS51186">
    <property type="entry name" value="GNAT"/>
    <property type="match status" value="1"/>
</dbReference>
<organism evidence="2 3">
    <name type="scientific">Vagococcus hydrophili</name>
    <dbReference type="NCBI Taxonomy" id="2714947"/>
    <lineage>
        <taxon>Bacteria</taxon>
        <taxon>Bacillati</taxon>
        <taxon>Bacillota</taxon>
        <taxon>Bacilli</taxon>
        <taxon>Lactobacillales</taxon>
        <taxon>Enterococcaceae</taxon>
        <taxon>Vagococcus</taxon>
    </lineage>
</organism>
<accession>A0A6G8AX01</accession>
<feature type="domain" description="N-acetyltransferase" evidence="1">
    <location>
        <begin position="13"/>
        <end position="156"/>
    </location>
</feature>
<dbReference type="InterPro" id="IPR000182">
    <property type="entry name" value="GNAT_dom"/>
</dbReference>
<dbReference type="GO" id="GO:0016747">
    <property type="term" value="F:acyltransferase activity, transferring groups other than amino-acyl groups"/>
    <property type="evidence" value="ECO:0007669"/>
    <property type="project" value="InterPro"/>
</dbReference>
<keyword evidence="3" id="KW-1185">Reference proteome</keyword>
<dbReference type="CDD" id="cd04301">
    <property type="entry name" value="NAT_SF"/>
    <property type="match status" value="1"/>
</dbReference>
<reference evidence="2 3" key="1">
    <citation type="submission" date="2020-03" db="EMBL/GenBank/DDBJ databases">
        <title>Vagococcus sp. nov., isolated from beetles.</title>
        <authorList>
            <person name="Hyun D.-W."/>
            <person name="Bae J.-W."/>
        </authorList>
    </citation>
    <scope>NUCLEOTIDE SEQUENCE [LARGE SCALE GENOMIC DNA]</scope>
    <source>
        <strain evidence="2 3">HDW17B</strain>
    </source>
</reference>
<protein>
    <submittedName>
        <fullName evidence="2">GNAT family N-acetyltransferase</fullName>
    </submittedName>
</protein>
<dbReference type="SUPFAM" id="SSF55729">
    <property type="entry name" value="Acyl-CoA N-acyltransferases (Nat)"/>
    <property type="match status" value="1"/>
</dbReference>
<name>A0A6G8AX01_9ENTE</name>